<evidence type="ECO:0000256" key="6">
    <source>
        <dbReference type="ARBA" id="ARBA00023054"/>
    </source>
</evidence>
<feature type="repeat" description="WD" evidence="7">
    <location>
        <begin position="163"/>
        <end position="198"/>
    </location>
</feature>
<feature type="compositionally biased region" description="Polar residues" evidence="8">
    <location>
        <begin position="1"/>
        <end position="10"/>
    </location>
</feature>
<reference evidence="11" key="1">
    <citation type="submission" date="2021-01" db="EMBL/GenBank/DDBJ databases">
        <authorList>
            <person name="Corre E."/>
            <person name="Pelletier E."/>
            <person name="Niang G."/>
            <person name="Scheremetjew M."/>
            <person name="Finn R."/>
            <person name="Kale V."/>
            <person name="Holt S."/>
            <person name="Cochrane G."/>
            <person name="Meng A."/>
            <person name="Brown T."/>
            <person name="Cohen L."/>
        </authorList>
    </citation>
    <scope>NUCLEOTIDE SEQUENCE</scope>
    <source>
        <strain evidence="11">NY070348D</strain>
    </source>
</reference>
<gene>
    <name evidence="11" type="ORF">QSP1433_LOCUS12855</name>
    <name evidence="12" type="ORF">QSP1433_LOCUS12857</name>
</gene>
<dbReference type="InterPro" id="IPR044938">
    <property type="entry name" value="EDC4_C_sf"/>
</dbReference>
<dbReference type="EMBL" id="HBHK01020254">
    <property type="protein sequence ID" value="CAD9696446.1"/>
    <property type="molecule type" value="Transcribed_RNA"/>
</dbReference>
<name>A0A7S2SCV0_9STRA</name>
<dbReference type="PANTHER" id="PTHR15598:SF5">
    <property type="entry name" value="ENHANCER OF MRNA-DECAPPING PROTEIN 4"/>
    <property type="match status" value="1"/>
</dbReference>
<evidence type="ECO:0008006" key="13">
    <source>
        <dbReference type="Google" id="ProtNLM"/>
    </source>
</evidence>
<dbReference type="GO" id="GO:0031087">
    <property type="term" value="P:deadenylation-independent decapping of nuclear-transcribed mRNA"/>
    <property type="evidence" value="ECO:0007669"/>
    <property type="project" value="InterPro"/>
</dbReference>
<dbReference type="Gene3D" id="6.10.140.270">
    <property type="match status" value="1"/>
</dbReference>
<organism evidence="11">
    <name type="scientific">Mucochytrium quahogii</name>
    <dbReference type="NCBI Taxonomy" id="96639"/>
    <lineage>
        <taxon>Eukaryota</taxon>
        <taxon>Sar</taxon>
        <taxon>Stramenopiles</taxon>
        <taxon>Bigyra</taxon>
        <taxon>Labyrinthulomycetes</taxon>
        <taxon>Thraustochytrida</taxon>
        <taxon>Thraustochytriidae</taxon>
        <taxon>Mucochytrium</taxon>
    </lineage>
</organism>
<protein>
    <recommendedName>
        <fullName evidence="13">Enhancer of mRNA-decapping protein 4 WD40 repeat region domain-containing protein</fullName>
    </recommendedName>
</protein>
<dbReference type="InterPro" id="IPR049404">
    <property type="entry name" value="EDC4_C"/>
</dbReference>
<dbReference type="InterPro" id="IPR045152">
    <property type="entry name" value="EDC4-like"/>
</dbReference>
<dbReference type="InterPro" id="IPR015943">
    <property type="entry name" value="WD40/YVTN_repeat-like_dom_sf"/>
</dbReference>
<evidence type="ECO:0000259" key="9">
    <source>
        <dbReference type="Pfam" id="PF16529"/>
    </source>
</evidence>
<sequence length="920" mass="100385">MSGDKVNQLNRLFPGLANGPPQLGGTPPPAHQQRNASVDADPNGPPELSPAQLHFQRLLAGKSPTNHNSNGTEAVQVDAAKEESEQEDEMIREELAIRETSTHTLPNTMITIVKNDQSQYICGSRVASSGDFINYMVKSGPKSGVKSGTVRVIHAASVKTALLRGHSSPITDMKFCPKHSGLVATVAADGFAIVWELRYEPTQDKVLFREAVRLRVPSGQPSFSRVDWHPQNERLFVLCNGDQVSLVELTGQLWSRQQESKEQGIPVDDARCGLARAQGVQSVSFSNNGAKMLVASEGGLVHCFNTETPSGELNELWSFSAHNGEKVLSAQFVDQIGNVLLTIGDNNSAMRLWNCQSSSNFTPVHELRLVGGSGRYLAALSSSKEYLFIADIGHPSLICVQMDFAPPRFGPSKQYQLDSPILSFSTRMTPEGMEEIICVQTEAIQYFTFDPQVFVGTEREQCVSKTLERSDSGLVTPAQLLNQPPRENVRPTQQQPQLMVPMGNSTPPQPANKKKNKKNGRKAETPPVSTSVPETVPNMTVEPASYTTAAQASPVPSAVPLVTGHAQTSDLDTVIQKHMDSLYEKIRLENEARTQKDLARQKSLLQVLSKSLNEIPDNVEEAVREALEDETVVQSMASAMSESLSGIIGTAVLETLQVTSRDKLNESIDGIADKVVERVRKPVQNAFAQTFRDSLVPAFEAGCNNMISQYQKASPNAGGDTAQVEAMGQQIETLTHQITQMQTSMARLLSAMTQPAPNVMRKRGISAPPAVFESVELSPKYQEILGLIQRGDYNGAFLMALSASDLNLVVSTCKALDPEMVFSSVNALSPNIMLSLMQQLSVDLGKDAPLKLQWMQRAGVALDPKDKELGGQTENVMQSILTNMQNQRSFFEGGTGADPNRSLYEMCLNIVKSRTGLYYS</sequence>
<evidence type="ECO:0000256" key="3">
    <source>
        <dbReference type="ARBA" id="ARBA00022490"/>
    </source>
</evidence>
<evidence type="ECO:0000256" key="5">
    <source>
        <dbReference type="ARBA" id="ARBA00022737"/>
    </source>
</evidence>
<dbReference type="PROSITE" id="PS50294">
    <property type="entry name" value="WD_REPEATS_REGION"/>
    <property type="match status" value="1"/>
</dbReference>
<evidence type="ECO:0000256" key="8">
    <source>
        <dbReference type="SAM" id="MobiDB-lite"/>
    </source>
</evidence>
<evidence type="ECO:0000256" key="1">
    <source>
        <dbReference type="ARBA" id="ARBA00004201"/>
    </source>
</evidence>
<dbReference type="GO" id="GO:0000932">
    <property type="term" value="C:P-body"/>
    <property type="evidence" value="ECO:0007669"/>
    <property type="project" value="UniProtKB-SubCell"/>
</dbReference>
<proteinExistence type="inferred from homology"/>
<dbReference type="Gene3D" id="1.10.220.100">
    <property type="entry name" value="conserved c-terminal region of ge- 1"/>
    <property type="match status" value="1"/>
</dbReference>
<dbReference type="InterPro" id="IPR032401">
    <property type="entry name" value="EDC4_WD40"/>
</dbReference>
<dbReference type="PROSITE" id="PS50082">
    <property type="entry name" value="WD_REPEATS_2"/>
    <property type="match status" value="1"/>
</dbReference>
<dbReference type="InterPro" id="IPR019775">
    <property type="entry name" value="WD40_repeat_CS"/>
</dbReference>
<feature type="compositionally biased region" description="Low complexity" evidence="8">
    <location>
        <begin position="525"/>
        <end position="536"/>
    </location>
</feature>
<keyword evidence="4 7" id="KW-0853">WD repeat</keyword>
<keyword evidence="6" id="KW-0175">Coiled coil</keyword>
<dbReference type="SMART" id="SM00320">
    <property type="entry name" value="WD40"/>
    <property type="match status" value="3"/>
</dbReference>
<feature type="domain" description="Enhancer of mRNA-decapping protein 4 C-terminal" evidence="10">
    <location>
        <begin position="786"/>
        <end position="886"/>
    </location>
</feature>
<feature type="region of interest" description="Disordered" evidence="8">
    <location>
        <begin position="474"/>
        <end position="536"/>
    </location>
</feature>
<dbReference type="Pfam" id="PF21289">
    <property type="entry name" value="EDC4_C"/>
    <property type="match status" value="1"/>
</dbReference>
<dbReference type="InterPro" id="IPR001680">
    <property type="entry name" value="WD40_rpt"/>
</dbReference>
<feature type="region of interest" description="Disordered" evidence="8">
    <location>
        <begin position="1"/>
        <end position="50"/>
    </location>
</feature>
<dbReference type="PANTHER" id="PTHR15598">
    <property type="entry name" value="ENHANCER OF MRNA-DECAPPING PROTEIN 4"/>
    <property type="match status" value="1"/>
</dbReference>
<dbReference type="Pfam" id="PF16529">
    <property type="entry name" value="Ge1_WD40"/>
    <property type="match status" value="1"/>
</dbReference>
<keyword evidence="5" id="KW-0677">Repeat</keyword>
<evidence type="ECO:0000256" key="7">
    <source>
        <dbReference type="PROSITE-ProRule" id="PRU00221"/>
    </source>
</evidence>
<dbReference type="Gene3D" id="2.130.10.10">
    <property type="entry name" value="YVTN repeat-like/Quinoprotein amine dehydrogenase"/>
    <property type="match status" value="1"/>
</dbReference>
<evidence type="ECO:0000259" key="10">
    <source>
        <dbReference type="Pfam" id="PF21289"/>
    </source>
</evidence>
<evidence type="ECO:0000256" key="4">
    <source>
        <dbReference type="ARBA" id="ARBA00022574"/>
    </source>
</evidence>
<evidence type="ECO:0000313" key="11">
    <source>
        <dbReference type="EMBL" id="CAD9696446.1"/>
    </source>
</evidence>
<dbReference type="AlphaFoldDB" id="A0A7S2SCV0"/>
<comment type="subcellular location">
    <subcellularLocation>
        <location evidence="1">Cytoplasm</location>
        <location evidence="1">P-body</location>
    </subcellularLocation>
</comment>
<dbReference type="EMBL" id="HBHK01020256">
    <property type="protein sequence ID" value="CAD9696453.1"/>
    <property type="molecule type" value="Transcribed_RNA"/>
</dbReference>
<dbReference type="InterPro" id="IPR036322">
    <property type="entry name" value="WD40_repeat_dom_sf"/>
</dbReference>
<evidence type="ECO:0000256" key="2">
    <source>
        <dbReference type="ARBA" id="ARBA00009639"/>
    </source>
</evidence>
<evidence type="ECO:0000313" key="12">
    <source>
        <dbReference type="EMBL" id="CAD9696453.1"/>
    </source>
</evidence>
<dbReference type="PROSITE" id="PS00678">
    <property type="entry name" value="WD_REPEATS_1"/>
    <property type="match status" value="1"/>
</dbReference>
<accession>A0A7S2SCV0</accession>
<feature type="domain" description="Enhancer of mRNA-decapping protein 4 WD40 repeat region" evidence="9">
    <location>
        <begin position="120"/>
        <end position="401"/>
    </location>
</feature>
<dbReference type="SUPFAM" id="SSF50978">
    <property type="entry name" value="WD40 repeat-like"/>
    <property type="match status" value="1"/>
</dbReference>
<keyword evidence="3" id="KW-0963">Cytoplasm</keyword>
<comment type="similarity">
    <text evidence="2">Belongs to the WD repeat EDC4 family.</text>
</comment>